<dbReference type="Pfam" id="PF00271">
    <property type="entry name" value="Helicase_C"/>
    <property type="match status" value="1"/>
</dbReference>
<protein>
    <submittedName>
        <fullName evidence="3">Helicase C-terminal domain-containing protein</fullName>
    </submittedName>
</protein>
<reference evidence="3" key="1">
    <citation type="submission" date="2022-11" db="UniProtKB">
        <authorList>
            <consortium name="WormBaseParasite"/>
        </authorList>
    </citation>
    <scope>IDENTIFICATION</scope>
</reference>
<dbReference type="InterPro" id="IPR027417">
    <property type="entry name" value="P-loop_NTPase"/>
</dbReference>
<accession>A0A914YDY5</accession>
<dbReference type="Proteomes" id="UP000887577">
    <property type="component" value="Unplaced"/>
</dbReference>
<dbReference type="PROSITE" id="PS51194">
    <property type="entry name" value="HELICASE_CTER"/>
    <property type="match status" value="1"/>
</dbReference>
<proteinExistence type="predicted"/>
<keyword evidence="2" id="KW-1185">Reference proteome</keyword>
<dbReference type="Gene3D" id="3.40.50.300">
    <property type="entry name" value="P-loop containing nucleotide triphosphate hydrolases"/>
    <property type="match status" value="1"/>
</dbReference>
<dbReference type="PANTHER" id="PTHR47958">
    <property type="entry name" value="ATP-DEPENDENT RNA HELICASE DBP3"/>
    <property type="match status" value="1"/>
</dbReference>
<dbReference type="SMART" id="SM00490">
    <property type="entry name" value="HELICc"/>
    <property type="match status" value="1"/>
</dbReference>
<dbReference type="WBParaSite" id="PSU_v2.g16974.t1">
    <property type="protein sequence ID" value="PSU_v2.g16974.t1"/>
    <property type="gene ID" value="PSU_v2.g16974"/>
</dbReference>
<name>A0A914YDY5_9BILA</name>
<feature type="domain" description="Helicase C-terminal" evidence="1">
    <location>
        <begin position="1"/>
        <end position="130"/>
    </location>
</feature>
<evidence type="ECO:0000259" key="1">
    <source>
        <dbReference type="PROSITE" id="PS51194"/>
    </source>
</evidence>
<evidence type="ECO:0000313" key="3">
    <source>
        <dbReference type="WBParaSite" id="PSU_v2.g16974.t1"/>
    </source>
</evidence>
<dbReference type="AlphaFoldDB" id="A0A914YDY5"/>
<sequence>MKKTIVADIIAKKLNIFGFPAVSVHGKQLFRVRQKLLQKFIDGEVQILFATNLLTRGTDIDVQYVINYDLPEDYANWVHRCGRTGRNGKIGVAITFIDKENTSDYPILTLQQIALHANMENAPDFMKDFAEYAKMQREMNNEREDQNLFEDD</sequence>
<dbReference type="InterPro" id="IPR001650">
    <property type="entry name" value="Helicase_C-like"/>
</dbReference>
<evidence type="ECO:0000313" key="2">
    <source>
        <dbReference type="Proteomes" id="UP000887577"/>
    </source>
</evidence>
<dbReference type="SUPFAM" id="SSF52540">
    <property type="entry name" value="P-loop containing nucleoside triphosphate hydrolases"/>
    <property type="match status" value="1"/>
</dbReference>
<organism evidence="2 3">
    <name type="scientific">Panagrolaimus superbus</name>
    <dbReference type="NCBI Taxonomy" id="310955"/>
    <lineage>
        <taxon>Eukaryota</taxon>
        <taxon>Metazoa</taxon>
        <taxon>Ecdysozoa</taxon>
        <taxon>Nematoda</taxon>
        <taxon>Chromadorea</taxon>
        <taxon>Rhabditida</taxon>
        <taxon>Tylenchina</taxon>
        <taxon>Panagrolaimomorpha</taxon>
        <taxon>Panagrolaimoidea</taxon>
        <taxon>Panagrolaimidae</taxon>
        <taxon>Panagrolaimus</taxon>
    </lineage>
</organism>
<dbReference type="CDD" id="cd18787">
    <property type="entry name" value="SF2_C_DEAD"/>
    <property type="match status" value="1"/>
</dbReference>